<organism evidence="1 2">
    <name type="scientific">Primorskyibacter flagellatus</name>
    <dbReference type="NCBI Taxonomy" id="1387277"/>
    <lineage>
        <taxon>Bacteria</taxon>
        <taxon>Pseudomonadati</taxon>
        <taxon>Pseudomonadota</taxon>
        <taxon>Alphaproteobacteria</taxon>
        <taxon>Rhodobacterales</taxon>
        <taxon>Roseobacteraceae</taxon>
        <taxon>Primorskyibacter</taxon>
    </lineage>
</organism>
<accession>A0A1W2A4D9</accession>
<dbReference type="Proteomes" id="UP000192330">
    <property type="component" value="Unassembled WGS sequence"/>
</dbReference>
<dbReference type="AlphaFoldDB" id="A0A1W2A4D9"/>
<dbReference type="RefSeq" id="WP_084350840.1">
    <property type="nucleotide sequence ID" value="NZ_FWYD01000002.1"/>
</dbReference>
<proteinExistence type="predicted"/>
<sequence>MRGGLFLCGVVALVLLVAGQGRAADRQSFLELARSGWNYQLRSTMLGRDMSIPIHINGRDLSGAALCLIGDPPTAQSLAVLDTFRALARHVFGKPLPMRYAGRHARSCGSGRTAILRLYSGFPPNQALTQDLDWMNDAYGLGLLPGRFYAANSPAMAQTFFGRRGATTHLMVQQAVSPPGSLEEAYYRSILIEELFQSFTFGMDVLLIRRDPVFLSKLQEVPLNTHRLPWGSKAFMSALLRSNPSRLCEFDVFMMHAVAGSAVDQTTEPAFIDYIDTEFDRLAALTEATRADPRFSLILDPDCRAATQ</sequence>
<name>A0A1W2A4D9_9RHOB</name>
<evidence type="ECO:0000313" key="2">
    <source>
        <dbReference type="Proteomes" id="UP000192330"/>
    </source>
</evidence>
<keyword evidence="2" id="KW-1185">Reference proteome</keyword>
<gene>
    <name evidence="1" type="ORF">SAMN06295998_102397</name>
</gene>
<reference evidence="1 2" key="1">
    <citation type="submission" date="2017-04" db="EMBL/GenBank/DDBJ databases">
        <authorList>
            <person name="Afonso C.L."/>
            <person name="Miller P.J."/>
            <person name="Scott M.A."/>
            <person name="Spackman E."/>
            <person name="Goraichik I."/>
            <person name="Dimitrov K.M."/>
            <person name="Suarez D.L."/>
            <person name="Swayne D.E."/>
        </authorList>
    </citation>
    <scope>NUCLEOTIDE SEQUENCE [LARGE SCALE GENOMIC DNA]</scope>
    <source>
        <strain evidence="1 2">CGMCC 1.12644</strain>
    </source>
</reference>
<dbReference type="EMBL" id="FWYD01000002">
    <property type="protein sequence ID" value="SMC55599.1"/>
    <property type="molecule type" value="Genomic_DNA"/>
</dbReference>
<dbReference type="STRING" id="1387277.SAMN06295998_102397"/>
<protein>
    <submittedName>
        <fullName evidence="1">Uncharacterized protein</fullName>
    </submittedName>
</protein>
<evidence type="ECO:0000313" key="1">
    <source>
        <dbReference type="EMBL" id="SMC55599.1"/>
    </source>
</evidence>